<dbReference type="InterPro" id="IPR011042">
    <property type="entry name" value="6-blade_b-propeller_TolB-like"/>
</dbReference>
<dbReference type="InterPro" id="IPR001375">
    <property type="entry name" value="Peptidase_S9_cat"/>
</dbReference>
<organism evidence="5 6">
    <name type="scientific">Novosphingobium mangrovi</name>
    <name type="common">ex Hu et al. 2023</name>
    <dbReference type="NCBI Taxonomy" id="2930094"/>
    <lineage>
        <taxon>Bacteria</taxon>
        <taxon>Pseudomonadati</taxon>
        <taxon>Pseudomonadota</taxon>
        <taxon>Alphaproteobacteria</taxon>
        <taxon>Sphingomonadales</taxon>
        <taxon>Sphingomonadaceae</taxon>
        <taxon>Novosphingobium</taxon>
    </lineage>
</organism>
<evidence type="ECO:0000259" key="4">
    <source>
        <dbReference type="Pfam" id="PF00326"/>
    </source>
</evidence>
<dbReference type="RefSeq" id="WP_243796285.1">
    <property type="nucleotide sequence ID" value="NZ_JALHAT010000001.1"/>
</dbReference>
<dbReference type="PANTHER" id="PTHR42776">
    <property type="entry name" value="SERINE PEPTIDASE S9 FAMILY MEMBER"/>
    <property type="match status" value="1"/>
</dbReference>
<keyword evidence="2" id="KW-0720">Serine protease</keyword>
<keyword evidence="2" id="KW-0645">Protease</keyword>
<proteinExistence type="predicted"/>
<dbReference type="Proteomes" id="UP001162802">
    <property type="component" value="Unassembled WGS sequence"/>
</dbReference>
<feature type="domain" description="Peptidase S9 prolyl oligopeptidase catalytic" evidence="4">
    <location>
        <begin position="450"/>
        <end position="657"/>
    </location>
</feature>
<gene>
    <name evidence="5" type="ORF">MTR65_00570</name>
</gene>
<evidence type="ECO:0000256" key="3">
    <source>
        <dbReference type="SAM" id="SignalP"/>
    </source>
</evidence>
<accession>A0ABT0A7L8</accession>
<comment type="caution">
    <text evidence="5">The sequence shown here is derived from an EMBL/GenBank/DDBJ whole genome shotgun (WGS) entry which is preliminary data.</text>
</comment>
<feature type="chain" id="PRO_5047017749" evidence="3">
    <location>
        <begin position="31"/>
        <end position="662"/>
    </location>
</feature>
<dbReference type="PANTHER" id="PTHR42776:SF27">
    <property type="entry name" value="DIPEPTIDYL PEPTIDASE FAMILY MEMBER 6"/>
    <property type="match status" value="1"/>
</dbReference>
<dbReference type="EMBL" id="JALHAT010000001">
    <property type="protein sequence ID" value="MCJ1959171.1"/>
    <property type="molecule type" value="Genomic_DNA"/>
</dbReference>
<evidence type="ECO:0000313" key="6">
    <source>
        <dbReference type="Proteomes" id="UP001162802"/>
    </source>
</evidence>
<keyword evidence="6" id="KW-1185">Reference proteome</keyword>
<reference evidence="5" key="1">
    <citation type="submission" date="2022-03" db="EMBL/GenBank/DDBJ databases">
        <title>Identification of a novel bacterium isolated from mangrove sediments.</title>
        <authorList>
            <person name="Pan X."/>
        </authorList>
    </citation>
    <scope>NUCLEOTIDE SEQUENCE</scope>
    <source>
        <strain evidence="5">B2637</strain>
    </source>
</reference>
<evidence type="ECO:0000256" key="1">
    <source>
        <dbReference type="ARBA" id="ARBA00022801"/>
    </source>
</evidence>
<evidence type="ECO:0000313" key="5">
    <source>
        <dbReference type="EMBL" id="MCJ1959171.1"/>
    </source>
</evidence>
<dbReference type="Gene3D" id="3.40.50.1820">
    <property type="entry name" value="alpha/beta hydrolase"/>
    <property type="match status" value="1"/>
</dbReference>
<dbReference type="InterPro" id="IPR029058">
    <property type="entry name" value="AB_hydrolase_fold"/>
</dbReference>
<name>A0ABT0A7L8_9SPHN</name>
<dbReference type="SUPFAM" id="SSF53474">
    <property type="entry name" value="alpha/beta-Hydrolases"/>
    <property type="match status" value="1"/>
</dbReference>
<dbReference type="InterPro" id="IPR011659">
    <property type="entry name" value="WD40"/>
</dbReference>
<feature type="signal peptide" evidence="3">
    <location>
        <begin position="1"/>
        <end position="30"/>
    </location>
</feature>
<evidence type="ECO:0000256" key="2">
    <source>
        <dbReference type="ARBA" id="ARBA00022825"/>
    </source>
</evidence>
<sequence>MTTRFLRRLIPSTVSSRALAIAFASCAGLAAPLAAEADKPAAIITKDVPAVPDAVVKATQPYLEARRADFLGWNTADRSMLIKTRFGATNQLHTVRAAGASREQISFGQEPVLTGSLAPSDDNLTVVMRDTGGDEFYQLYRLEDGQLELVTDGKSRNWIGGWSQDGKWLGYTSSRRNGADMDLYIVDPRDPSTSRMVAEVEGGGWQFVGFTPDGTKGIAVNRLSINEAIVYTVDLETGKKTALTDPKAKTSFVDPKVAADGTVWVVSDAGGSDFLQLGTLDAKTGAFTAKTAEDWDVSDYAIAPDGSFIAYATNEAGVSVMHVMDLPSGDVRKVSQLPQGVIPWAIGPAIQIAPWGEIGFSLSSAKVPGDAFSINPETLDVTRWTQSETGGLDASQNVEPELVTINSFDGEPITGFLYRPDPAKFPGKRPLLFDVHGGPEGQSRPGFLGSENYYVNELGMALFFPNVRGSDGFGKRFVNLDNGPWKREDSVKDIGAFFDHFADDAAIDASRISLYGMSYGGYVCYASAVHYSDKLKSASCYVGITNFVTFLENTQDYRRDLRRPEYGNETIPEQRKKLEEISPLNHLDKISIPLFVAVGGNDPRVPASEGEQIVEAMDKSGQPAWYLNATNEGHGFHKKENEEYYFQTSVEFWKQTLLEEGN</sequence>
<keyword evidence="3" id="KW-0732">Signal</keyword>
<dbReference type="Gene3D" id="2.120.10.30">
    <property type="entry name" value="TolB, C-terminal domain"/>
    <property type="match status" value="1"/>
</dbReference>
<protein>
    <submittedName>
        <fullName evidence="5">Prolyl oligopeptidase family serine peptidase</fullName>
    </submittedName>
</protein>
<keyword evidence="1" id="KW-0378">Hydrolase</keyword>
<dbReference type="Pfam" id="PF00326">
    <property type="entry name" value="Peptidase_S9"/>
    <property type="match status" value="1"/>
</dbReference>
<dbReference type="Pfam" id="PF07676">
    <property type="entry name" value="PD40"/>
    <property type="match status" value="1"/>
</dbReference>
<dbReference type="SUPFAM" id="SSF82171">
    <property type="entry name" value="DPP6 N-terminal domain-like"/>
    <property type="match status" value="1"/>
</dbReference>